<keyword evidence="5 6" id="KW-0472">Membrane</keyword>
<feature type="transmembrane region" description="Helical" evidence="6">
    <location>
        <begin position="23"/>
        <end position="43"/>
    </location>
</feature>
<evidence type="ECO:0000313" key="8">
    <source>
        <dbReference type="Proteomes" id="UP001107558"/>
    </source>
</evidence>
<dbReference type="EMBL" id="JADBJN010000002">
    <property type="protein sequence ID" value="KAG5678037.1"/>
    <property type="molecule type" value="Genomic_DNA"/>
</dbReference>
<comment type="caution">
    <text evidence="7">The sequence shown here is derived from an EMBL/GenBank/DDBJ whole genome shotgun (WGS) entry which is preliminary data.</text>
</comment>
<evidence type="ECO:0000256" key="1">
    <source>
        <dbReference type="ARBA" id="ARBA00004141"/>
    </source>
</evidence>
<feature type="transmembrane region" description="Helical" evidence="6">
    <location>
        <begin position="123"/>
        <end position="142"/>
    </location>
</feature>
<evidence type="ECO:0000256" key="3">
    <source>
        <dbReference type="ARBA" id="ARBA00022692"/>
    </source>
</evidence>
<comment type="subcellular location">
    <subcellularLocation>
        <location evidence="1">Membrane</location>
        <topology evidence="1">Multi-pass membrane protein</topology>
    </subcellularLocation>
</comment>
<dbReference type="Proteomes" id="UP001107558">
    <property type="component" value="Chromosome 2"/>
</dbReference>
<reference evidence="7" key="1">
    <citation type="submission" date="2021-03" db="EMBL/GenBank/DDBJ databases">
        <title>Chromosome level genome of the anhydrobiotic midge Polypedilum vanderplanki.</title>
        <authorList>
            <person name="Yoshida Y."/>
            <person name="Kikawada T."/>
            <person name="Gusev O."/>
        </authorList>
    </citation>
    <scope>NUCLEOTIDE SEQUENCE</scope>
    <source>
        <strain evidence="7">NIAS01</strain>
        <tissue evidence="7">Whole body or cell culture</tissue>
    </source>
</reference>
<evidence type="ECO:0000313" key="7">
    <source>
        <dbReference type="EMBL" id="KAG5678037.1"/>
    </source>
</evidence>
<name>A0A9J6C7W8_POLVA</name>
<proteinExistence type="inferred from homology"/>
<evidence type="ECO:0008006" key="9">
    <source>
        <dbReference type="Google" id="ProtNLM"/>
    </source>
</evidence>
<gene>
    <name evidence="7" type="ORF">PVAND_007744</name>
</gene>
<keyword evidence="3 6" id="KW-0812">Transmembrane</keyword>
<evidence type="ECO:0000256" key="5">
    <source>
        <dbReference type="ARBA" id="ARBA00023136"/>
    </source>
</evidence>
<dbReference type="AlphaFoldDB" id="A0A9J6C7W8"/>
<sequence length="153" mass="18214">MIAGDHGRIKNPNSCWTESRGFYLFYFIFVTVFHLILLSLPFITTSMAWTITNLAHNISHFYFLHIIKGTPWISTDEGKHIRETHWEQIDDGAQWSRQRKILFSIPIILFLLTSLYTKNNEMHFITNFISLIFVLLPKLPSFHHRRLFDINKY</sequence>
<evidence type="ECO:0000256" key="4">
    <source>
        <dbReference type="ARBA" id="ARBA00022989"/>
    </source>
</evidence>
<dbReference type="InterPro" id="IPR007203">
    <property type="entry name" value="ORMDL"/>
</dbReference>
<keyword evidence="8" id="KW-1185">Reference proteome</keyword>
<accession>A0A9J6C7W8</accession>
<dbReference type="PIRSF" id="PIRSF018147">
    <property type="entry name" value="ORMDL"/>
    <property type="match status" value="1"/>
</dbReference>
<evidence type="ECO:0000256" key="2">
    <source>
        <dbReference type="ARBA" id="ARBA00007649"/>
    </source>
</evidence>
<keyword evidence="4 6" id="KW-1133">Transmembrane helix</keyword>
<evidence type="ECO:0000256" key="6">
    <source>
        <dbReference type="SAM" id="Phobius"/>
    </source>
</evidence>
<protein>
    <recommendedName>
        <fullName evidence="9">ORM1-like protein</fullName>
    </recommendedName>
</protein>
<dbReference type="GO" id="GO:2000303">
    <property type="term" value="P:regulation of ceramide biosynthetic process"/>
    <property type="evidence" value="ECO:0007669"/>
    <property type="project" value="UniProtKB-ARBA"/>
</dbReference>
<dbReference type="OrthoDB" id="1932233at2759"/>
<dbReference type="PANTHER" id="PTHR12665">
    <property type="entry name" value="ORMDL PROTEINS"/>
    <property type="match status" value="1"/>
</dbReference>
<comment type="similarity">
    <text evidence="2">Belongs to the ORM family.</text>
</comment>
<organism evidence="7 8">
    <name type="scientific">Polypedilum vanderplanki</name>
    <name type="common">Sleeping chironomid midge</name>
    <dbReference type="NCBI Taxonomy" id="319348"/>
    <lineage>
        <taxon>Eukaryota</taxon>
        <taxon>Metazoa</taxon>
        <taxon>Ecdysozoa</taxon>
        <taxon>Arthropoda</taxon>
        <taxon>Hexapoda</taxon>
        <taxon>Insecta</taxon>
        <taxon>Pterygota</taxon>
        <taxon>Neoptera</taxon>
        <taxon>Endopterygota</taxon>
        <taxon>Diptera</taxon>
        <taxon>Nematocera</taxon>
        <taxon>Chironomoidea</taxon>
        <taxon>Chironomidae</taxon>
        <taxon>Chironominae</taxon>
        <taxon>Polypedilum</taxon>
        <taxon>Polypedilum</taxon>
    </lineage>
</organism>
<dbReference type="GO" id="GO:0005789">
    <property type="term" value="C:endoplasmic reticulum membrane"/>
    <property type="evidence" value="ECO:0007669"/>
    <property type="project" value="InterPro"/>
</dbReference>
<dbReference type="Pfam" id="PF04061">
    <property type="entry name" value="ORMDL"/>
    <property type="match status" value="1"/>
</dbReference>